<name>A0ABS3CTT6_9ALTE</name>
<gene>
    <name evidence="1" type="ORF">J0A65_11690</name>
</gene>
<sequence>MALLSDKASFAVLGVLSLGVLYAAHKGLKLLQPLKPVADKIGQGIDTIKANWDLHLGDSIQASGAGIVMLKKHFDPDWQLMDSWEIAWAKMHPDNQGLINRVMSVGGYLLPQYRDAISQGRSLVVLPDEIRIED</sequence>
<dbReference type="RefSeq" id="WP_206594371.1">
    <property type="nucleotide sequence ID" value="NZ_JAFKCS010000010.1"/>
</dbReference>
<accession>A0ABS3CTT6</accession>
<reference evidence="1 2" key="1">
    <citation type="submission" date="2021-03" db="EMBL/GenBank/DDBJ databases">
        <title>novel species isolated from a fishpond in China.</title>
        <authorList>
            <person name="Lu H."/>
            <person name="Cai Z."/>
        </authorList>
    </citation>
    <scope>NUCLEOTIDE SEQUENCE [LARGE SCALE GENOMIC DNA]</scope>
    <source>
        <strain evidence="1 2">Y57</strain>
    </source>
</reference>
<proteinExistence type="predicted"/>
<evidence type="ECO:0000313" key="2">
    <source>
        <dbReference type="Proteomes" id="UP000663992"/>
    </source>
</evidence>
<protein>
    <submittedName>
        <fullName evidence="1">Uncharacterized protein</fullName>
    </submittedName>
</protein>
<dbReference type="EMBL" id="JAFKCS010000010">
    <property type="protein sequence ID" value="MBN7820532.1"/>
    <property type="molecule type" value="Genomic_DNA"/>
</dbReference>
<comment type="caution">
    <text evidence="1">The sequence shown here is derived from an EMBL/GenBank/DDBJ whole genome shotgun (WGS) entry which is preliminary data.</text>
</comment>
<dbReference type="Proteomes" id="UP000663992">
    <property type="component" value="Unassembled WGS sequence"/>
</dbReference>
<evidence type="ECO:0000313" key="1">
    <source>
        <dbReference type="EMBL" id="MBN7820532.1"/>
    </source>
</evidence>
<organism evidence="1 2">
    <name type="scientific">Bowmanella yangjiangensis</name>
    <dbReference type="NCBI Taxonomy" id="2811230"/>
    <lineage>
        <taxon>Bacteria</taxon>
        <taxon>Pseudomonadati</taxon>
        <taxon>Pseudomonadota</taxon>
        <taxon>Gammaproteobacteria</taxon>
        <taxon>Alteromonadales</taxon>
        <taxon>Alteromonadaceae</taxon>
        <taxon>Bowmanella</taxon>
    </lineage>
</organism>
<keyword evidence="2" id="KW-1185">Reference proteome</keyword>